<keyword evidence="3" id="KW-1185">Reference proteome</keyword>
<sequence>MCNELRATDTRGRRDALRNHLPDEQHGRLRGAGPWYNTPSTRKEGNAGLSGGMASDDSYVLIDADGTDP</sequence>
<feature type="region of interest" description="Disordered" evidence="1">
    <location>
        <begin position="1"/>
        <end position="69"/>
    </location>
</feature>
<evidence type="ECO:0000313" key="3">
    <source>
        <dbReference type="Proteomes" id="UP000027920"/>
    </source>
</evidence>
<comment type="caution">
    <text evidence="2">The sequence shown here is derived from an EMBL/GenBank/DDBJ whole genome shotgun (WGS) entry which is preliminary data.</text>
</comment>
<dbReference type="EMBL" id="AMGV01000008">
    <property type="protein sequence ID" value="KEF55096.1"/>
    <property type="molecule type" value="Genomic_DNA"/>
</dbReference>
<feature type="compositionally biased region" description="Basic and acidic residues" evidence="1">
    <location>
        <begin position="1"/>
        <end position="27"/>
    </location>
</feature>
<accession>A0A072P5G0</accession>
<protein>
    <submittedName>
        <fullName evidence="2">Uncharacterized protein</fullName>
    </submittedName>
</protein>
<gene>
    <name evidence="2" type="ORF">A1O9_08749</name>
</gene>
<evidence type="ECO:0000313" key="2">
    <source>
        <dbReference type="EMBL" id="KEF55096.1"/>
    </source>
</evidence>
<dbReference type="Proteomes" id="UP000027920">
    <property type="component" value="Unassembled WGS sequence"/>
</dbReference>
<evidence type="ECO:0000256" key="1">
    <source>
        <dbReference type="SAM" id="MobiDB-lite"/>
    </source>
</evidence>
<organism evidence="2 3">
    <name type="scientific">Exophiala aquamarina CBS 119918</name>
    <dbReference type="NCBI Taxonomy" id="1182545"/>
    <lineage>
        <taxon>Eukaryota</taxon>
        <taxon>Fungi</taxon>
        <taxon>Dikarya</taxon>
        <taxon>Ascomycota</taxon>
        <taxon>Pezizomycotina</taxon>
        <taxon>Eurotiomycetes</taxon>
        <taxon>Chaetothyriomycetidae</taxon>
        <taxon>Chaetothyriales</taxon>
        <taxon>Herpotrichiellaceae</taxon>
        <taxon>Exophiala</taxon>
    </lineage>
</organism>
<dbReference type="VEuPathDB" id="FungiDB:A1O9_08749"/>
<dbReference type="HOGENOM" id="CLU_2775942_0_0_1"/>
<dbReference type="GeneID" id="25283660"/>
<dbReference type="RefSeq" id="XP_013257686.1">
    <property type="nucleotide sequence ID" value="XM_013402232.1"/>
</dbReference>
<dbReference type="AlphaFoldDB" id="A0A072P5G0"/>
<proteinExistence type="predicted"/>
<reference evidence="2 3" key="1">
    <citation type="submission" date="2013-03" db="EMBL/GenBank/DDBJ databases">
        <title>The Genome Sequence of Exophiala aquamarina CBS 119918.</title>
        <authorList>
            <consortium name="The Broad Institute Genomics Platform"/>
            <person name="Cuomo C."/>
            <person name="de Hoog S."/>
            <person name="Gorbushina A."/>
            <person name="Walker B."/>
            <person name="Young S.K."/>
            <person name="Zeng Q."/>
            <person name="Gargeya S."/>
            <person name="Fitzgerald M."/>
            <person name="Haas B."/>
            <person name="Abouelleil A."/>
            <person name="Allen A.W."/>
            <person name="Alvarado L."/>
            <person name="Arachchi H.M."/>
            <person name="Berlin A.M."/>
            <person name="Chapman S.B."/>
            <person name="Gainer-Dewar J."/>
            <person name="Goldberg J."/>
            <person name="Griggs A."/>
            <person name="Gujja S."/>
            <person name="Hansen M."/>
            <person name="Howarth C."/>
            <person name="Imamovic A."/>
            <person name="Ireland A."/>
            <person name="Larimer J."/>
            <person name="McCowan C."/>
            <person name="Murphy C."/>
            <person name="Pearson M."/>
            <person name="Poon T.W."/>
            <person name="Priest M."/>
            <person name="Roberts A."/>
            <person name="Saif S."/>
            <person name="Shea T."/>
            <person name="Sisk P."/>
            <person name="Sykes S."/>
            <person name="Wortman J."/>
            <person name="Nusbaum C."/>
            <person name="Birren B."/>
        </authorList>
    </citation>
    <scope>NUCLEOTIDE SEQUENCE [LARGE SCALE GENOMIC DNA]</scope>
    <source>
        <strain evidence="2 3">CBS 119918</strain>
    </source>
</reference>
<name>A0A072P5G0_9EURO</name>